<dbReference type="RefSeq" id="WP_101540053.1">
    <property type="nucleotide sequence ID" value="NZ_CALTZC010000010.1"/>
</dbReference>
<evidence type="ECO:0000256" key="7">
    <source>
        <dbReference type="PIRSR" id="PIRSR602481-1"/>
    </source>
</evidence>
<dbReference type="InterPro" id="IPR036390">
    <property type="entry name" value="WH_DNA-bd_sf"/>
</dbReference>
<evidence type="ECO:0000313" key="12">
    <source>
        <dbReference type="Proteomes" id="UP000255124"/>
    </source>
</evidence>
<comment type="cofactor">
    <cofactor evidence="7">
        <name>Zn(2+)</name>
        <dbReference type="ChEBI" id="CHEBI:29105"/>
    </cofactor>
    <text evidence="7">Binds 1 zinc ion per subunit.</text>
</comment>
<protein>
    <submittedName>
        <fullName evidence="10">Ferric uptake regulation protein</fullName>
    </submittedName>
    <submittedName>
        <fullName evidence="9">Transcriptional repressor</fullName>
    </submittedName>
</protein>
<evidence type="ECO:0000313" key="9">
    <source>
        <dbReference type="EMBL" id="PKZ16954.1"/>
    </source>
</evidence>
<comment type="cofactor">
    <cofactor evidence="8">
        <name>Mn(2+)</name>
        <dbReference type="ChEBI" id="CHEBI:29035"/>
    </cofactor>
    <cofactor evidence="8">
        <name>Fe(2+)</name>
        <dbReference type="ChEBI" id="CHEBI:29033"/>
    </cofactor>
    <text evidence="8">Binds 1 Mn(2+) or Fe(2+) ion per subunit.</text>
</comment>
<dbReference type="GO" id="GO:0008270">
    <property type="term" value="F:zinc ion binding"/>
    <property type="evidence" value="ECO:0007669"/>
    <property type="project" value="TreeGrafter"/>
</dbReference>
<feature type="binding site" evidence="8">
    <location>
        <position position="93"/>
    </location>
    <ligand>
        <name>Fe cation</name>
        <dbReference type="ChEBI" id="CHEBI:24875"/>
    </ligand>
</feature>
<dbReference type="Gene3D" id="3.30.1490.190">
    <property type="match status" value="1"/>
</dbReference>
<feature type="binding site" evidence="7">
    <location>
        <position position="137"/>
    </location>
    <ligand>
        <name>Zn(2+)</name>
        <dbReference type="ChEBI" id="CHEBI:29105"/>
    </ligand>
</feature>
<dbReference type="AlphaFoldDB" id="A0A2I1M9Z1"/>
<dbReference type="InterPro" id="IPR043135">
    <property type="entry name" value="Fur_C"/>
</dbReference>
<reference evidence="9 11" key="1">
    <citation type="submission" date="2017-12" db="EMBL/GenBank/DDBJ databases">
        <title>Phylogenetic diversity of female urinary microbiome.</title>
        <authorList>
            <person name="Thomas-White K."/>
            <person name="Wolfe A.J."/>
        </authorList>
    </citation>
    <scope>NUCLEOTIDE SEQUENCE [LARGE SCALE GENOMIC DNA]</scope>
    <source>
        <strain evidence="9 11">UMB0119</strain>
    </source>
</reference>
<keyword evidence="11" id="KW-1185">Reference proteome</keyword>
<dbReference type="GO" id="GO:0000976">
    <property type="term" value="F:transcription cis-regulatory region binding"/>
    <property type="evidence" value="ECO:0007669"/>
    <property type="project" value="TreeGrafter"/>
</dbReference>
<dbReference type="PANTHER" id="PTHR33202:SF7">
    <property type="entry name" value="FERRIC UPTAKE REGULATION PROTEIN"/>
    <property type="match status" value="1"/>
</dbReference>
<evidence type="ECO:0000313" key="10">
    <source>
        <dbReference type="EMBL" id="SUU92278.1"/>
    </source>
</evidence>
<dbReference type="Proteomes" id="UP000234335">
    <property type="component" value="Unassembled WGS sequence"/>
</dbReference>
<evidence type="ECO:0000313" key="11">
    <source>
        <dbReference type="Proteomes" id="UP000234335"/>
    </source>
</evidence>
<dbReference type="GO" id="GO:0003700">
    <property type="term" value="F:DNA-binding transcription factor activity"/>
    <property type="evidence" value="ECO:0007669"/>
    <property type="project" value="InterPro"/>
</dbReference>
<dbReference type="PANTHER" id="PTHR33202">
    <property type="entry name" value="ZINC UPTAKE REGULATION PROTEIN"/>
    <property type="match status" value="1"/>
</dbReference>
<sequence length="145" mass="17190">METNEIRKIFDENNQKFTRQREIIFNVLKESSSKHVTPEELFSKVHEENKQVGIATIYRTLNLFEELGIVSKQEFTDQAYTYELIDPINDHHDHMICTNCGKIIEDEFLSNKELADSLKEEYDFQLNNYSLRIYGICSDCRKNKE</sequence>
<feature type="binding site" evidence="8">
    <location>
        <position position="91"/>
    </location>
    <ligand>
        <name>Fe cation</name>
        <dbReference type="ChEBI" id="CHEBI:24875"/>
    </ligand>
</feature>
<organism evidence="9 11">
    <name type="scientific">Anaerococcus octavius</name>
    <dbReference type="NCBI Taxonomy" id="54007"/>
    <lineage>
        <taxon>Bacteria</taxon>
        <taxon>Bacillati</taxon>
        <taxon>Bacillota</taxon>
        <taxon>Tissierellia</taxon>
        <taxon>Tissierellales</taxon>
        <taxon>Peptoniphilaceae</taxon>
        <taxon>Anaerococcus</taxon>
    </lineage>
</organism>
<dbReference type="SUPFAM" id="SSF46785">
    <property type="entry name" value="Winged helix' DNA-binding domain"/>
    <property type="match status" value="1"/>
</dbReference>
<dbReference type="CDD" id="cd07153">
    <property type="entry name" value="Fur_like"/>
    <property type="match status" value="1"/>
</dbReference>
<feature type="binding site" evidence="7">
    <location>
        <position position="100"/>
    </location>
    <ligand>
        <name>Zn(2+)</name>
        <dbReference type="ChEBI" id="CHEBI:29105"/>
    </ligand>
</feature>
<proteinExistence type="inferred from homology"/>
<keyword evidence="2" id="KW-0678">Repressor</keyword>
<evidence type="ECO:0000256" key="1">
    <source>
        <dbReference type="ARBA" id="ARBA00007957"/>
    </source>
</evidence>
<feature type="binding site" evidence="7">
    <location>
        <position position="140"/>
    </location>
    <ligand>
        <name>Zn(2+)</name>
        <dbReference type="ChEBI" id="CHEBI:29105"/>
    </ligand>
</feature>
<evidence type="ECO:0000256" key="2">
    <source>
        <dbReference type="ARBA" id="ARBA00022491"/>
    </source>
</evidence>
<keyword evidence="4" id="KW-0805">Transcription regulation</keyword>
<keyword evidence="6" id="KW-0804">Transcription</keyword>
<feature type="binding site" evidence="7">
    <location>
        <position position="97"/>
    </location>
    <ligand>
        <name>Zn(2+)</name>
        <dbReference type="ChEBI" id="CHEBI:29105"/>
    </ligand>
</feature>
<keyword evidence="5" id="KW-0238">DNA-binding</keyword>
<dbReference type="Proteomes" id="UP000255124">
    <property type="component" value="Unassembled WGS sequence"/>
</dbReference>
<dbReference type="GO" id="GO:1900376">
    <property type="term" value="P:regulation of secondary metabolite biosynthetic process"/>
    <property type="evidence" value="ECO:0007669"/>
    <property type="project" value="TreeGrafter"/>
</dbReference>
<dbReference type="OrthoDB" id="8659436at2"/>
<keyword evidence="8" id="KW-0408">Iron</keyword>
<dbReference type="InterPro" id="IPR002481">
    <property type="entry name" value="FUR"/>
</dbReference>
<evidence type="ECO:0000256" key="4">
    <source>
        <dbReference type="ARBA" id="ARBA00023015"/>
    </source>
</evidence>
<evidence type="ECO:0000256" key="5">
    <source>
        <dbReference type="ARBA" id="ARBA00023125"/>
    </source>
</evidence>
<evidence type="ECO:0000256" key="8">
    <source>
        <dbReference type="PIRSR" id="PIRSR602481-2"/>
    </source>
</evidence>
<name>A0A2I1M9Z1_9FIRM</name>
<evidence type="ECO:0000256" key="6">
    <source>
        <dbReference type="ARBA" id="ARBA00023163"/>
    </source>
</evidence>
<dbReference type="Pfam" id="PF01475">
    <property type="entry name" value="FUR"/>
    <property type="match status" value="1"/>
</dbReference>
<reference evidence="10 12" key="2">
    <citation type="submission" date="2018-06" db="EMBL/GenBank/DDBJ databases">
        <authorList>
            <consortium name="Pathogen Informatics"/>
            <person name="Doyle S."/>
        </authorList>
    </citation>
    <scope>NUCLEOTIDE SEQUENCE [LARGE SCALE GENOMIC DNA]</scope>
    <source>
        <strain evidence="10 12">NCTC9810</strain>
    </source>
</reference>
<comment type="similarity">
    <text evidence="1">Belongs to the Fur family.</text>
</comment>
<dbReference type="InterPro" id="IPR036388">
    <property type="entry name" value="WH-like_DNA-bd_sf"/>
</dbReference>
<dbReference type="Gene3D" id="1.10.10.10">
    <property type="entry name" value="Winged helix-like DNA-binding domain superfamily/Winged helix DNA-binding domain"/>
    <property type="match status" value="1"/>
</dbReference>
<keyword evidence="3 7" id="KW-0862">Zinc</keyword>
<dbReference type="EMBL" id="PKGS01000002">
    <property type="protein sequence ID" value="PKZ16954.1"/>
    <property type="molecule type" value="Genomic_DNA"/>
</dbReference>
<evidence type="ECO:0000256" key="3">
    <source>
        <dbReference type="ARBA" id="ARBA00022833"/>
    </source>
</evidence>
<dbReference type="EMBL" id="UFTA01000002">
    <property type="protein sequence ID" value="SUU92278.1"/>
    <property type="molecule type" value="Genomic_DNA"/>
</dbReference>
<keyword evidence="7" id="KW-0479">Metal-binding</keyword>
<accession>A0A2I1M9Z1</accession>
<dbReference type="GO" id="GO:0045892">
    <property type="term" value="P:negative regulation of DNA-templated transcription"/>
    <property type="evidence" value="ECO:0007669"/>
    <property type="project" value="TreeGrafter"/>
</dbReference>
<gene>
    <name evidence="10" type="primary">fur</name>
    <name evidence="9" type="ORF">CYJ34_03975</name>
    <name evidence="10" type="ORF">NCTC9810_00604</name>
</gene>